<organism evidence="2 3">
    <name type="scientific">Brachybacterium epidermidis</name>
    <dbReference type="NCBI Taxonomy" id="2781983"/>
    <lineage>
        <taxon>Bacteria</taxon>
        <taxon>Bacillati</taxon>
        <taxon>Actinomycetota</taxon>
        <taxon>Actinomycetes</taxon>
        <taxon>Micrococcales</taxon>
        <taxon>Dermabacteraceae</taxon>
        <taxon>Brachybacterium</taxon>
    </lineage>
</organism>
<keyword evidence="1" id="KW-0812">Transmembrane</keyword>
<keyword evidence="1" id="KW-1133">Transmembrane helix</keyword>
<feature type="transmembrane region" description="Helical" evidence="1">
    <location>
        <begin position="123"/>
        <end position="143"/>
    </location>
</feature>
<evidence type="ECO:0000313" key="3">
    <source>
        <dbReference type="Proteomes" id="UP000644727"/>
    </source>
</evidence>
<dbReference type="Proteomes" id="UP000644727">
    <property type="component" value="Unassembled WGS sequence"/>
</dbReference>
<feature type="transmembrane region" description="Helical" evidence="1">
    <location>
        <begin position="76"/>
        <end position="102"/>
    </location>
</feature>
<proteinExistence type="predicted"/>
<evidence type="ECO:0000256" key="1">
    <source>
        <dbReference type="SAM" id="Phobius"/>
    </source>
</evidence>
<name>A0ABR9W091_9MICO</name>
<accession>A0ABR9W091</accession>
<keyword evidence="3" id="KW-1185">Reference proteome</keyword>
<gene>
    <name evidence="2" type="ORF">IOE58_06425</name>
</gene>
<keyword evidence="1" id="KW-0472">Membrane</keyword>
<protein>
    <submittedName>
        <fullName evidence="2">Uncharacterized protein</fullName>
    </submittedName>
</protein>
<reference evidence="2 3" key="1">
    <citation type="submission" date="2020-10" db="EMBL/GenBank/DDBJ databases">
        <title>Draft genome and description of Brachybacterium epidermidis sp nov.</title>
        <authorList>
            <person name="Boxberger M."/>
            <person name="La Scola B."/>
        </authorList>
    </citation>
    <scope>NUCLEOTIDE SEQUENCE [LARGE SCALE GENOMIC DNA]</scope>
    <source>
        <strain evidence="2 3">Marseille-Q2903</strain>
    </source>
</reference>
<feature type="transmembrane region" description="Helical" evidence="1">
    <location>
        <begin position="155"/>
        <end position="175"/>
    </location>
</feature>
<comment type="caution">
    <text evidence="2">The sequence shown here is derived from an EMBL/GenBank/DDBJ whole genome shotgun (WGS) entry which is preliminary data.</text>
</comment>
<evidence type="ECO:0000313" key="2">
    <source>
        <dbReference type="EMBL" id="MBE9403837.1"/>
    </source>
</evidence>
<dbReference type="RefSeq" id="WP_193865595.1">
    <property type="nucleotide sequence ID" value="NZ_JADEYR010000005.1"/>
</dbReference>
<feature type="transmembrane region" description="Helical" evidence="1">
    <location>
        <begin position="27"/>
        <end position="56"/>
    </location>
</feature>
<dbReference type="EMBL" id="JADEYR010000005">
    <property type="protein sequence ID" value="MBE9403837.1"/>
    <property type="molecule type" value="Genomic_DNA"/>
</dbReference>
<sequence>MLSQPVPDPRFATAPVRLGDELRGTRLLGLWSGLVGIALVLSLTVPVIATIVMGVWGDELAGPPDGDMFHGAEVFFGWLLTSLAGLALISVLAMAALTLDILMLVRLDRLRTLRAQRVAPLGWSLLAGTGVISAPVLGVLLFAPVRVFGPGTATMASLVVLFVLMGLLPIAGRVAEMVTSRGVRLPGP</sequence>